<dbReference type="InterPro" id="IPR045079">
    <property type="entry name" value="Oxoprolinase-like"/>
</dbReference>
<proteinExistence type="predicted"/>
<sequence length="606" mass="65664">MDPITYSIIRHRLFRVVEEAVITLKHVSGSAITNEGHDLMVSLYRADGSLLMGGVGFLHHLTSAAEACKAIIRRFEGQIEPGDIYMLNDPYTAALHTSDVYLLRPIHHEGKLVAWSACFVHVCDIGAMNPGGFAPDAVDIYSEGFSSPGIKLVSRGELRQDVWDTFLNMVRSPEMVALDMRALIACNNVAGERMLALIDKYGADAVDEVGKTLIDQSEQLLRQRLRELPDGSWQSRQYIDVLGETAKVLLTMTKKDDTLTFDFTGSSPQSRYSVNCTQWASLGGLFAPLFPLLCYDITWNQGAVEPIRMIAPEGTIVNCTRPAPVSVATVGAIQSVNNAACSTIGKMLAASEKYKEEATSVWHANHFAVFMFGRNREGRMAIDILTETFAGAGGAKTYGDGVDIGGEMPNPISRMANVETVEGTFPIRYLFRRRMLDSGGSGEFRGGLGGEIAVVPHGSPDGAINFVLSGKGSKFPMSDGLAGGGPGTANDYVLYKGGVEVSESARIEQTDAELLTGNREPISWGVFPLKQDDAFYLRWNGGGGVGDPLARPVESIVRDVATRTLSVEAAEKIYGVVIRDGAADEQATRALRQSMRQSRIEQGVHA</sequence>
<dbReference type="PANTHER" id="PTHR11365:SF23">
    <property type="entry name" value="HYPOTHETICAL 5-OXOPROLINASE (EUROFUNG)-RELATED"/>
    <property type="match status" value="1"/>
</dbReference>
<dbReference type="GO" id="GO:0006749">
    <property type="term" value="P:glutathione metabolic process"/>
    <property type="evidence" value="ECO:0007669"/>
    <property type="project" value="TreeGrafter"/>
</dbReference>
<protein>
    <submittedName>
        <fullName evidence="2">Hydantoinase/oxoprolinase</fullName>
    </submittedName>
</protein>
<reference evidence="2 3" key="1">
    <citation type="submission" date="2017-08" db="EMBL/GenBank/DDBJ databases">
        <title>Pusillimonas indicus sp. nov., a member of the family Alcaligenaceae isolated from surface seawater.</title>
        <authorList>
            <person name="Li J."/>
        </authorList>
    </citation>
    <scope>NUCLEOTIDE SEQUENCE [LARGE SCALE GENOMIC DNA]</scope>
    <source>
        <strain evidence="2 3">L52-1-41</strain>
    </source>
</reference>
<accession>A0A3A1YLI1</accession>
<dbReference type="OrthoDB" id="8612863at2"/>
<dbReference type="EMBL" id="NQYH01000023">
    <property type="protein sequence ID" value="RIY39012.1"/>
    <property type="molecule type" value="Genomic_DNA"/>
</dbReference>
<dbReference type="RefSeq" id="WP_114422029.1">
    <property type="nucleotide sequence ID" value="NZ_NQYH01000023.1"/>
</dbReference>
<dbReference type="Proteomes" id="UP000266206">
    <property type="component" value="Unassembled WGS sequence"/>
</dbReference>
<dbReference type="GO" id="GO:0005829">
    <property type="term" value="C:cytosol"/>
    <property type="evidence" value="ECO:0007669"/>
    <property type="project" value="TreeGrafter"/>
</dbReference>
<organism evidence="2 3">
    <name type="scientific">Neopusillimonas maritima</name>
    <dbReference type="NCBI Taxonomy" id="2026239"/>
    <lineage>
        <taxon>Bacteria</taxon>
        <taxon>Pseudomonadati</taxon>
        <taxon>Pseudomonadota</taxon>
        <taxon>Betaproteobacteria</taxon>
        <taxon>Burkholderiales</taxon>
        <taxon>Alcaligenaceae</taxon>
        <taxon>Neopusillimonas</taxon>
    </lineage>
</organism>
<dbReference type="InterPro" id="IPR003692">
    <property type="entry name" value="Hydantoinase_B"/>
</dbReference>
<dbReference type="Pfam" id="PF02538">
    <property type="entry name" value="Hydantoinase_B"/>
    <property type="match status" value="1"/>
</dbReference>
<dbReference type="AlphaFoldDB" id="A0A3A1YLI1"/>
<comment type="caution">
    <text evidence="2">The sequence shown here is derived from an EMBL/GenBank/DDBJ whole genome shotgun (WGS) entry which is preliminary data.</text>
</comment>
<evidence type="ECO:0000313" key="3">
    <source>
        <dbReference type="Proteomes" id="UP000266206"/>
    </source>
</evidence>
<name>A0A3A1YLI1_9BURK</name>
<evidence type="ECO:0000313" key="2">
    <source>
        <dbReference type="EMBL" id="RIY39012.1"/>
    </source>
</evidence>
<dbReference type="GO" id="GO:0017168">
    <property type="term" value="F:5-oxoprolinase (ATP-hydrolyzing) activity"/>
    <property type="evidence" value="ECO:0007669"/>
    <property type="project" value="TreeGrafter"/>
</dbReference>
<evidence type="ECO:0000259" key="1">
    <source>
        <dbReference type="Pfam" id="PF02538"/>
    </source>
</evidence>
<feature type="domain" description="Hydantoinase B/oxoprolinase" evidence="1">
    <location>
        <begin position="2"/>
        <end position="548"/>
    </location>
</feature>
<gene>
    <name evidence="2" type="ORF">CJP73_15690</name>
</gene>
<dbReference type="PANTHER" id="PTHR11365">
    <property type="entry name" value="5-OXOPROLINASE RELATED"/>
    <property type="match status" value="1"/>
</dbReference>